<evidence type="ECO:0000259" key="6">
    <source>
        <dbReference type="Pfam" id="PF00456"/>
    </source>
</evidence>
<feature type="domain" description="Transketolase N-terminal" evidence="6">
    <location>
        <begin position="11"/>
        <end position="276"/>
    </location>
</feature>
<dbReference type="RefSeq" id="WP_123574959.1">
    <property type="nucleotide sequence ID" value="NZ_RKHG01000001.1"/>
</dbReference>
<reference evidence="7 8" key="1">
    <citation type="submission" date="2018-11" db="EMBL/GenBank/DDBJ databases">
        <title>Sequencing the genomes of 1000 actinobacteria strains.</title>
        <authorList>
            <person name="Klenk H.-P."/>
        </authorList>
    </citation>
    <scope>NUCLEOTIDE SEQUENCE [LARGE SCALE GENOMIC DNA]</scope>
    <source>
        <strain evidence="7 8">DSM 10546</strain>
    </source>
</reference>
<keyword evidence="4" id="KW-0479">Metal-binding</keyword>
<dbReference type="PANTHER" id="PTHR47514">
    <property type="entry name" value="TRANSKETOLASE N-TERMINAL SECTION-RELATED"/>
    <property type="match status" value="1"/>
</dbReference>
<comment type="caution">
    <text evidence="7">The sequence shown here is derived from an EMBL/GenBank/DDBJ whole genome shotgun (WGS) entry which is preliminary data.</text>
</comment>
<accession>A0A3N1ZRS4</accession>
<dbReference type="GO" id="GO:0000287">
    <property type="term" value="F:magnesium ion binding"/>
    <property type="evidence" value="ECO:0007669"/>
    <property type="project" value="UniProtKB-ARBA"/>
</dbReference>
<evidence type="ECO:0000256" key="1">
    <source>
        <dbReference type="ARBA" id="ARBA00001964"/>
    </source>
</evidence>
<organism evidence="7 8">
    <name type="scientific">Luteococcus japonicus</name>
    <dbReference type="NCBI Taxonomy" id="33984"/>
    <lineage>
        <taxon>Bacteria</taxon>
        <taxon>Bacillati</taxon>
        <taxon>Actinomycetota</taxon>
        <taxon>Actinomycetes</taxon>
        <taxon>Propionibacteriales</taxon>
        <taxon>Propionibacteriaceae</taxon>
        <taxon>Luteococcus</taxon>
    </lineage>
</organism>
<dbReference type="InterPro" id="IPR029061">
    <property type="entry name" value="THDP-binding"/>
</dbReference>
<name>A0A3N1ZRS4_9ACTN</name>
<comment type="similarity">
    <text evidence="2">Belongs to the transketolase family.</text>
</comment>
<dbReference type="GO" id="GO:0016740">
    <property type="term" value="F:transferase activity"/>
    <property type="evidence" value="ECO:0007669"/>
    <property type="project" value="UniProtKB-KW"/>
</dbReference>
<proteinExistence type="inferred from homology"/>
<comment type="cofactor">
    <cofactor evidence="1">
        <name>thiamine diphosphate</name>
        <dbReference type="ChEBI" id="CHEBI:58937"/>
    </cofactor>
</comment>
<evidence type="ECO:0000313" key="7">
    <source>
        <dbReference type="EMBL" id="ROR53533.1"/>
    </source>
</evidence>
<evidence type="ECO:0000256" key="3">
    <source>
        <dbReference type="ARBA" id="ARBA00022679"/>
    </source>
</evidence>
<dbReference type="Gene3D" id="3.40.50.970">
    <property type="match status" value="1"/>
</dbReference>
<sequence length="294" mass="32878">MQNTSIQQLKEHAKELRKTAVTMVYEAQSGHPGGSLSAADLVSYLYFREMDYRPQEPAWPDRDRFVLSKGHVAPILYSALAQTGFVPMETIHTLRKMGSPFQGHPDSKKCPGVEISTGSLGQGISPAVGMALAGKRDGKDYRVFCLLGDGECQEGQVWEALQCAHTYQLDNFFAIIDQNNLQIDGHTDEVSPNLDFVKKLEAFGYDAHEVDGHDMQAIADLFDKLRDRKDGRPKGIVLHTIKGKGVSYMEDVASWHGTAPNEEQWNQALRELDTPPDREQYEEAIEDIEEGPDR</sequence>
<dbReference type="PANTHER" id="PTHR47514:SF1">
    <property type="entry name" value="TRANSKETOLASE N-TERMINAL SECTION-RELATED"/>
    <property type="match status" value="1"/>
</dbReference>
<keyword evidence="3" id="KW-0808">Transferase</keyword>
<dbReference type="InterPro" id="IPR049557">
    <property type="entry name" value="Transketolase_CS"/>
</dbReference>
<dbReference type="CDD" id="cd02012">
    <property type="entry name" value="TPP_TK"/>
    <property type="match status" value="1"/>
</dbReference>
<dbReference type="PROSITE" id="PS00801">
    <property type="entry name" value="TRANSKETOLASE_1"/>
    <property type="match status" value="1"/>
</dbReference>
<evidence type="ECO:0000256" key="4">
    <source>
        <dbReference type="ARBA" id="ARBA00022723"/>
    </source>
</evidence>
<evidence type="ECO:0000256" key="2">
    <source>
        <dbReference type="ARBA" id="ARBA00007131"/>
    </source>
</evidence>
<dbReference type="Pfam" id="PF00456">
    <property type="entry name" value="Transketolase_N"/>
    <property type="match status" value="1"/>
</dbReference>
<dbReference type="SUPFAM" id="SSF52518">
    <property type="entry name" value="Thiamin diphosphate-binding fold (THDP-binding)"/>
    <property type="match status" value="1"/>
</dbReference>
<dbReference type="InterPro" id="IPR005474">
    <property type="entry name" value="Transketolase_N"/>
</dbReference>
<dbReference type="EMBL" id="RKHG01000001">
    <property type="protein sequence ID" value="ROR53533.1"/>
    <property type="molecule type" value="Genomic_DNA"/>
</dbReference>
<dbReference type="Proteomes" id="UP000275749">
    <property type="component" value="Unassembled WGS sequence"/>
</dbReference>
<protein>
    <submittedName>
        <fullName evidence="7">Transketolase</fullName>
    </submittedName>
</protein>
<dbReference type="AlphaFoldDB" id="A0A3N1ZRS4"/>
<evidence type="ECO:0000313" key="8">
    <source>
        <dbReference type="Proteomes" id="UP000275749"/>
    </source>
</evidence>
<evidence type="ECO:0000256" key="5">
    <source>
        <dbReference type="ARBA" id="ARBA00023052"/>
    </source>
</evidence>
<gene>
    <name evidence="7" type="ORF">EDD41_0687</name>
</gene>
<keyword evidence="5" id="KW-0786">Thiamine pyrophosphate</keyword>